<proteinExistence type="predicted"/>
<accession>A0A3N9WTW0</accession>
<evidence type="ECO:0000313" key="2">
    <source>
        <dbReference type="Proteomes" id="UP000282312"/>
    </source>
</evidence>
<gene>
    <name evidence="1" type="ORF">DLJ59_10045</name>
</gene>
<dbReference type="RefSeq" id="WP_124772219.1">
    <property type="nucleotide sequence ID" value="NZ_QGSZ01000176.1"/>
</dbReference>
<evidence type="ECO:0000313" key="1">
    <source>
        <dbReference type="EMBL" id="RQX04256.1"/>
    </source>
</evidence>
<dbReference type="AlphaFoldDB" id="A0A3N9WTW0"/>
<dbReference type="OrthoDB" id="3385191at2"/>
<protein>
    <submittedName>
        <fullName evidence="1">Uncharacterized protein</fullName>
    </submittedName>
</protein>
<organism evidence="1 2">
    <name type="scientific">Micromonospora inaquosa</name>
    <dbReference type="NCBI Taxonomy" id="2203716"/>
    <lineage>
        <taxon>Bacteria</taxon>
        <taxon>Bacillati</taxon>
        <taxon>Actinomycetota</taxon>
        <taxon>Actinomycetes</taxon>
        <taxon>Micromonosporales</taxon>
        <taxon>Micromonosporaceae</taxon>
        <taxon>Micromonospora</taxon>
    </lineage>
</organism>
<dbReference type="Proteomes" id="UP000282312">
    <property type="component" value="Unassembled WGS sequence"/>
</dbReference>
<comment type="caution">
    <text evidence="1">The sequence shown here is derived from an EMBL/GenBank/DDBJ whole genome shotgun (WGS) entry which is preliminary data.</text>
</comment>
<sequence length="210" mass="23127">MLPWVAAVVARDDTSITVATGIDSAICGESTRSPEATITRQDETQVVISVTTSIVRAEEEVCATTGDAAPAFVSLQKPLGDRVLRDATTTRPHPTYFQRDVPDVLADKRWDPSGGHLRPDERWFQSFRDPGGTMLLLDAQPTTRVHRPATIATVPIRSQQGIITTYGAPGSWTVWWELGQVTYSLSLIPPESHGFTLKQFKQQLAGLRWS</sequence>
<dbReference type="EMBL" id="QGSZ01000176">
    <property type="protein sequence ID" value="RQX04256.1"/>
    <property type="molecule type" value="Genomic_DNA"/>
</dbReference>
<keyword evidence="2" id="KW-1185">Reference proteome</keyword>
<reference evidence="1 2" key="1">
    <citation type="submission" date="2018-05" db="EMBL/GenBank/DDBJ databases">
        <title>Micromonospora from Atacama Desert.</title>
        <authorList>
            <person name="Carro L."/>
            <person name="Goodfellow M."/>
            <person name="Klenk H.-P."/>
        </authorList>
    </citation>
    <scope>NUCLEOTIDE SEQUENCE [LARGE SCALE GENOMIC DNA]</scope>
    <source>
        <strain evidence="1 2">LB39</strain>
    </source>
</reference>
<name>A0A3N9WTW0_9ACTN</name>